<feature type="region of interest" description="Disordered" evidence="1">
    <location>
        <begin position="1"/>
        <end position="38"/>
    </location>
</feature>
<dbReference type="SMART" id="SM01162">
    <property type="entry name" value="DUF1771"/>
    <property type="match status" value="1"/>
</dbReference>
<name>A0A2I0VAW4_9ASPA</name>
<reference evidence="3 4" key="1">
    <citation type="journal article" date="2016" name="Sci. Rep.">
        <title>The Dendrobium catenatum Lindl. genome sequence provides insights into polysaccharide synthase, floral development and adaptive evolution.</title>
        <authorList>
            <person name="Zhang G.Q."/>
            <person name="Xu Q."/>
            <person name="Bian C."/>
            <person name="Tsai W.C."/>
            <person name="Yeh C.M."/>
            <person name="Liu K.W."/>
            <person name="Yoshida K."/>
            <person name="Zhang L.S."/>
            <person name="Chang S.B."/>
            <person name="Chen F."/>
            <person name="Shi Y."/>
            <person name="Su Y.Y."/>
            <person name="Zhang Y.Q."/>
            <person name="Chen L.J."/>
            <person name="Yin Y."/>
            <person name="Lin M."/>
            <person name="Huang H."/>
            <person name="Deng H."/>
            <person name="Wang Z.W."/>
            <person name="Zhu S.L."/>
            <person name="Zhao X."/>
            <person name="Deng C."/>
            <person name="Niu S.C."/>
            <person name="Huang J."/>
            <person name="Wang M."/>
            <person name="Liu G.H."/>
            <person name="Yang H.J."/>
            <person name="Xiao X.J."/>
            <person name="Hsiao Y.Y."/>
            <person name="Wu W.L."/>
            <person name="Chen Y.Y."/>
            <person name="Mitsuda N."/>
            <person name="Ohme-Takagi M."/>
            <person name="Luo Y.B."/>
            <person name="Van de Peer Y."/>
            <person name="Liu Z.J."/>
        </authorList>
    </citation>
    <scope>NUCLEOTIDE SEQUENCE [LARGE SCALE GENOMIC DNA]</scope>
    <source>
        <tissue evidence="3">The whole plant</tissue>
    </source>
</reference>
<organism evidence="3 4">
    <name type="scientific">Dendrobium catenatum</name>
    <dbReference type="NCBI Taxonomy" id="906689"/>
    <lineage>
        <taxon>Eukaryota</taxon>
        <taxon>Viridiplantae</taxon>
        <taxon>Streptophyta</taxon>
        <taxon>Embryophyta</taxon>
        <taxon>Tracheophyta</taxon>
        <taxon>Spermatophyta</taxon>
        <taxon>Magnoliopsida</taxon>
        <taxon>Liliopsida</taxon>
        <taxon>Asparagales</taxon>
        <taxon>Orchidaceae</taxon>
        <taxon>Epidendroideae</taxon>
        <taxon>Malaxideae</taxon>
        <taxon>Dendrobiinae</taxon>
        <taxon>Dendrobium</taxon>
    </lineage>
</organism>
<dbReference type="OrthoDB" id="3231855at2759"/>
<dbReference type="Pfam" id="PF08590">
    <property type="entry name" value="DUF1771"/>
    <property type="match status" value="1"/>
</dbReference>
<dbReference type="Proteomes" id="UP000233837">
    <property type="component" value="Unassembled WGS sequence"/>
</dbReference>
<accession>A0A2I0VAW4</accession>
<dbReference type="EMBL" id="KZ503924">
    <property type="protein sequence ID" value="PKU60552.1"/>
    <property type="molecule type" value="Genomic_DNA"/>
</dbReference>
<dbReference type="Gene3D" id="3.30.1370.110">
    <property type="match status" value="1"/>
</dbReference>
<dbReference type="InterPro" id="IPR002625">
    <property type="entry name" value="Smr_dom"/>
</dbReference>
<dbReference type="SMART" id="SM00463">
    <property type="entry name" value="SMR"/>
    <property type="match status" value="1"/>
</dbReference>
<evidence type="ECO:0000313" key="4">
    <source>
        <dbReference type="Proteomes" id="UP000233837"/>
    </source>
</evidence>
<gene>
    <name evidence="3" type="ORF">MA16_Dca025922</name>
</gene>
<dbReference type="PANTHER" id="PTHR47812:SF2">
    <property type="entry name" value="SMR (SMALL MUTS RELATED) DOMAIN-CONTAINING PROTEIN"/>
    <property type="match status" value="1"/>
</dbReference>
<dbReference type="InterPro" id="IPR013899">
    <property type="entry name" value="DUF1771"/>
</dbReference>
<sequence>MSKMHRTRFQTAGWAAFDRKHREKQGSETEGSVDPFPPISNETYSGLMECSNNAHSRESSALIQSAPTISYSSVFQPSRPSNFSHLKAHTNLASSNINIDSNHHAVIVKKRNENPIAMLKDIYCWADQYLIEDVLAAVNNDVGQASILLKEMISTETGTKNKHSEPFGRCSSLRSNMSEDANIFMEKSSTSTTNNLSDNSHEELIVKQLSVPIEPEWEEDDVYLSHRKEALTMMRAASQHSRGASNAYLRRDHLTARQLSLRAREEWMTAEKLNTQAAEEILRIRNSNNDIWMLDLHGLHATEAVHALKQRLQRIESKMMLNHSASPDKLAKLETIQPSPSFVSLSGLETSSNAKRIIVPQPRQTSLHVITGSGNHSKGHASLPAAIKSFLIDEGYVMKNIFSNQFLRYRFDDARPGVISVRPMFRSRFLS</sequence>
<proteinExistence type="predicted"/>
<protein>
    <recommendedName>
        <fullName evidence="2">Smr domain-containing protein</fullName>
    </recommendedName>
</protein>
<dbReference type="STRING" id="906689.A0A2I0VAW4"/>
<evidence type="ECO:0000259" key="2">
    <source>
        <dbReference type="PROSITE" id="PS50828"/>
    </source>
</evidence>
<feature type="compositionally biased region" description="Basic and acidic residues" evidence="1">
    <location>
        <begin position="17"/>
        <end position="27"/>
    </location>
</feature>
<feature type="domain" description="Smr" evidence="2">
    <location>
        <begin position="294"/>
        <end position="424"/>
    </location>
</feature>
<reference evidence="3 4" key="2">
    <citation type="journal article" date="2017" name="Nature">
        <title>The Apostasia genome and the evolution of orchids.</title>
        <authorList>
            <person name="Zhang G.Q."/>
            <person name="Liu K.W."/>
            <person name="Li Z."/>
            <person name="Lohaus R."/>
            <person name="Hsiao Y.Y."/>
            <person name="Niu S.C."/>
            <person name="Wang J.Y."/>
            <person name="Lin Y.C."/>
            <person name="Xu Q."/>
            <person name="Chen L.J."/>
            <person name="Yoshida K."/>
            <person name="Fujiwara S."/>
            <person name="Wang Z.W."/>
            <person name="Zhang Y.Q."/>
            <person name="Mitsuda N."/>
            <person name="Wang M."/>
            <person name="Liu G.H."/>
            <person name="Pecoraro L."/>
            <person name="Huang H.X."/>
            <person name="Xiao X.J."/>
            <person name="Lin M."/>
            <person name="Wu X.Y."/>
            <person name="Wu W.L."/>
            <person name="Chen Y.Y."/>
            <person name="Chang S.B."/>
            <person name="Sakamoto S."/>
            <person name="Ohme-Takagi M."/>
            <person name="Yagi M."/>
            <person name="Zeng S.J."/>
            <person name="Shen C.Y."/>
            <person name="Yeh C.M."/>
            <person name="Luo Y.B."/>
            <person name="Tsai W.C."/>
            <person name="Van de Peer Y."/>
            <person name="Liu Z.J."/>
        </authorList>
    </citation>
    <scope>NUCLEOTIDE SEQUENCE [LARGE SCALE GENOMIC DNA]</scope>
    <source>
        <tissue evidence="3">The whole plant</tissue>
    </source>
</reference>
<dbReference type="PANTHER" id="PTHR47812">
    <property type="entry name" value="SMR (SMALL MUTS RELATED) DOMAIN-CONTAINING PROTEIN"/>
    <property type="match status" value="1"/>
</dbReference>
<keyword evidence="4" id="KW-1185">Reference proteome</keyword>
<evidence type="ECO:0000256" key="1">
    <source>
        <dbReference type="SAM" id="MobiDB-lite"/>
    </source>
</evidence>
<dbReference type="InterPro" id="IPR036063">
    <property type="entry name" value="Smr_dom_sf"/>
</dbReference>
<dbReference type="PROSITE" id="PS50828">
    <property type="entry name" value="SMR"/>
    <property type="match status" value="1"/>
</dbReference>
<evidence type="ECO:0000313" key="3">
    <source>
        <dbReference type="EMBL" id="PKU60552.1"/>
    </source>
</evidence>
<dbReference type="AlphaFoldDB" id="A0A2I0VAW4"/>